<reference evidence="1 2" key="2">
    <citation type="journal article" date="2022" name="Mol. Ecol. Resour.">
        <title>The genomes of chicory, endive, great burdock and yacon provide insights into Asteraceae paleo-polyploidization history and plant inulin production.</title>
        <authorList>
            <person name="Fan W."/>
            <person name="Wang S."/>
            <person name="Wang H."/>
            <person name="Wang A."/>
            <person name="Jiang F."/>
            <person name="Liu H."/>
            <person name="Zhao H."/>
            <person name="Xu D."/>
            <person name="Zhang Y."/>
        </authorList>
    </citation>
    <scope>NUCLEOTIDE SEQUENCE [LARGE SCALE GENOMIC DNA]</scope>
    <source>
        <strain evidence="2">cv. Yunnan</strain>
        <tissue evidence="1">Leaves</tissue>
    </source>
</reference>
<evidence type="ECO:0000313" key="1">
    <source>
        <dbReference type="EMBL" id="KAI3705725.1"/>
    </source>
</evidence>
<evidence type="ECO:0000313" key="2">
    <source>
        <dbReference type="Proteomes" id="UP001056120"/>
    </source>
</evidence>
<proteinExistence type="predicted"/>
<comment type="caution">
    <text evidence="1">The sequence shown here is derived from an EMBL/GenBank/DDBJ whole genome shotgun (WGS) entry which is preliminary data.</text>
</comment>
<dbReference type="EMBL" id="CM042042">
    <property type="protein sequence ID" value="KAI3705725.1"/>
    <property type="molecule type" value="Genomic_DNA"/>
</dbReference>
<organism evidence="1 2">
    <name type="scientific">Smallanthus sonchifolius</name>
    <dbReference type="NCBI Taxonomy" id="185202"/>
    <lineage>
        <taxon>Eukaryota</taxon>
        <taxon>Viridiplantae</taxon>
        <taxon>Streptophyta</taxon>
        <taxon>Embryophyta</taxon>
        <taxon>Tracheophyta</taxon>
        <taxon>Spermatophyta</taxon>
        <taxon>Magnoliopsida</taxon>
        <taxon>eudicotyledons</taxon>
        <taxon>Gunneridae</taxon>
        <taxon>Pentapetalae</taxon>
        <taxon>asterids</taxon>
        <taxon>campanulids</taxon>
        <taxon>Asterales</taxon>
        <taxon>Asteraceae</taxon>
        <taxon>Asteroideae</taxon>
        <taxon>Heliantheae alliance</taxon>
        <taxon>Millerieae</taxon>
        <taxon>Smallanthus</taxon>
    </lineage>
</organism>
<dbReference type="Proteomes" id="UP001056120">
    <property type="component" value="Linkage Group LG25"/>
</dbReference>
<name>A0ACB9A710_9ASTR</name>
<protein>
    <submittedName>
        <fullName evidence="1">Uncharacterized protein</fullName>
    </submittedName>
</protein>
<keyword evidence="2" id="KW-1185">Reference proteome</keyword>
<sequence length="120" mass="13463">MVHYSSCGLEIKDASDGTWRLVPELHGALQVHVGDHVEVLSKSILHRVTINNEKTRVSIASLHSLRMHEKMSTAEELVTDENPKKYKESSFNDFLDFLSKNDIAEGNSDHSKSIRSSMGI</sequence>
<gene>
    <name evidence="1" type="ORF">L1987_75966</name>
</gene>
<accession>A0ACB9A710</accession>
<reference evidence="2" key="1">
    <citation type="journal article" date="2022" name="Mol. Ecol. Resour.">
        <title>The genomes of chicory, endive, great burdock and yacon provide insights into Asteraceae palaeo-polyploidization history and plant inulin production.</title>
        <authorList>
            <person name="Fan W."/>
            <person name="Wang S."/>
            <person name="Wang H."/>
            <person name="Wang A."/>
            <person name="Jiang F."/>
            <person name="Liu H."/>
            <person name="Zhao H."/>
            <person name="Xu D."/>
            <person name="Zhang Y."/>
        </authorList>
    </citation>
    <scope>NUCLEOTIDE SEQUENCE [LARGE SCALE GENOMIC DNA]</scope>
    <source>
        <strain evidence="2">cv. Yunnan</strain>
    </source>
</reference>